<dbReference type="GO" id="GO:0007283">
    <property type="term" value="P:spermatogenesis"/>
    <property type="evidence" value="ECO:0007669"/>
    <property type="project" value="TreeGrafter"/>
</dbReference>
<dbReference type="PANTHER" id="PTHR18881:SF2">
    <property type="entry name" value="POLYAMINE-MODULATED FACTOR 1-BINDING PROTEIN 1"/>
    <property type="match status" value="1"/>
</dbReference>
<reference evidence="3" key="3">
    <citation type="journal article" date="2014" name="Nature">
        <title>Elephant shark genome provides unique insights into gnathostome evolution.</title>
        <authorList>
            <consortium name="International Elephant Shark Genome Sequencing Consortium"/>
            <person name="Venkatesh B."/>
            <person name="Lee A.P."/>
            <person name="Ravi V."/>
            <person name="Maurya A.K."/>
            <person name="Lian M.M."/>
            <person name="Swann J.B."/>
            <person name="Ohta Y."/>
            <person name="Flajnik M.F."/>
            <person name="Sutoh Y."/>
            <person name="Kasahara M."/>
            <person name="Hoon S."/>
            <person name="Gangu V."/>
            <person name="Roy S.W."/>
            <person name="Irimia M."/>
            <person name="Korzh V."/>
            <person name="Kondrychyn I."/>
            <person name="Lim Z.W."/>
            <person name="Tay B.H."/>
            <person name="Tohari S."/>
            <person name="Kong K.W."/>
            <person name="Ho S."/>
            <person name="Lorente-Galdos B."/>
            <person name="Quilez J."/>
            <person name="Marques-Bonet T."/>
            <person name="Raney B.J."/>
            <person name="Ingham P.W."/>
            <person name="Tay A."/>
            <person name="Hillier L.W."/>
            <person name="Minx P."/>
            <person name="Boehm T."/>
            <person name="Wilson R.K."/>
            <person name="Brenner S."/>
            <person name="Warren W.C."/>
        </authorList>
    </citation>
    <scope>NUCLEOTIDE SEQUENCE [LARGE SCALE GENOMIC DNA]</scope>
</reference>
<dbReference type="Proteomes" id="UP000314986">
    <property type="component" value="Unassembled WGS sequence"/>
</dbReference>
<dbReference type="InterPro" id="IPR037391">
    <property type="entry name" value="PMF1-bd"/>
</dbReference>
<dbReference type="AlphaFoldDB" id="A0A4W3IP79"/>
<feature type="coiled-coil region" evidence="1">
    <location>
        <begin position="236"/>
        <end position="291"/>
    </location>
</feature>
<dbReference type="PANTHER" id="PTHR18881">
    <property type="entry name" value="POLYAMINE-MODULATED FACTOR 1-BINDING PROTEIN 1-RELATED"/>
    <property type="match status" value="1"/>
</dbReference>
<reference evidence="2" key="5">
    <citation type="submission" date="2025-09" db="UniProtKB">
        <authorList>
            <consortium name="Ensembl"/>
        </authorList>
    </citation>
    <scope>IDENTIFICATION</scope>
</reference>
<sequence length="301" mass="35244">MRKQEVEMSQLRRQQFDSDDCLVEANQKCKSVEIALDLFKEKYQSSMKKITELESAKLILEGELKDANNQATEQENTIAKLQTDFASYKAIYSHSDKEYESQIIHIEKLKKDIVHVNDEISEYVQQINNYQVTMHKMNAEISSITEQKNNSIKDVARLEKVVQNLQLEVASEVQKHKIESAKMEQHIMRLENDLHNCRKSCMQQEEAIQKRDDLLRKSEADLLQARDRIKGKVAGIEKQNTMVKSLEMELQRHKKEKQQKENENTSLKAEIQQLKQELQEANKQYRQSEIYEPGKFSNCPP</sequence>
<feature type="coiled-coil region" evidence="1">
    <location>
        <begin position="22"/>
        <end position="207"/>
    </location>
</feature>
<organism evidence="2 3">
    <name type="scientific">Callorhinchus milii</name>
    <name type="common">Ghost shark</name>
    <dbReference type="NCBI Taxonomy" id="7868"/>
    <lineage>
        <taxon>Eukaryota</taxon>
        <taxon>Metazoa</taxon>
        <taxon>Chordata</taxon>
        <taxon>Craniata</taxon>
        <taxon>Vertebrata</taxon>
        <taxon>Chondrichthyes</taxon>
        <taxon>Holocephali</taxon>
        <taxon>Chimaeriformes</taxon>
        <taxon>Callorhinchidae</taxon>
        <taxon>Callorhinchus</taxon>
    </lineage>
</organism>
<dbReference type="Ensembl" id="ENSCMIT00000032705.1">
    <property type="protein sequence ID" value="ENSCMIP00000032214.1"/>
    <property type="gene ID" value="ENSCMIG00000013759.1"/>
</dbReference>
<accession>A0A4W3IP79</accession>
<evidence type="ECO:0000313" key="2">
    <source>
        <dbReference type="Ensembl" id="ENSCMIP00000032214.1"/>
    </source>
</evidence>
<dbReference type="Gene3D" id="1.10.287.1490">
    <property type="match status" value="1"/>
</dbReference>
<dbReference type="SUPFAM" id="SSF57997">
    <property type="entry name" value="Tropomyosin"/>
    <property type="match status" value="1"/>
</dbReference>
<evidence type="ECO:0000256" key="1">
    <source>
        <dbReference type="SAM" id="Coils"/>
    </source>
</evidence>
<reference evidence="3" key="2">
    <citation type="journal article" date="2007" name="PLoS Biol.">
        <title>Survey sequencing and comparative analysis of the elephant shark (Callorhinchus milii) genome.</title>
        <authorList>
            <person name="Venkatesh B."/>
            <person name="Kirkness E.F."/>
            <person name="Loh Y.H."/>
            <person name="Halpern A.L."/>
            <person name="Lee A.P."/>
            <person name="Johnson J."/>
            <person name="Dandona N."/>
            <person name="Viswanathan L.D."/>
            <person name="Tay A."/>
            <person name="Venter J.C."/>
            <person name="Strausberg R.L."/>
            <person name="Brenner S."/>
        </authorList>
    </citation>
    <scope>NUCLEOTIDE SEQUENCE [LARGE SCALE GENOMIC DNA]</scope>
</reference>
<protein>
    <submittedName>
        <fullName evidence="2">Uncharacterized protein</fullName>
    </submittedName>
</protein>
<name>A0A4W3IP79_CALMI</name>
<reference evidence="3" key="1">
    <citation type="journal article" date="2006" name="Science">
        <title>Ancient noncoding elements conserved in the human genome.</title>
        <authorList>
            <person name="Venkatesh B."/>
            <person name="Kirkness E.F."/>
            <person name="Loh Y.H."/>
            <person name="Halpern A.L."/>
            <person name="Lee A.P."/>
            <person name="Johnson J."/>
            <person name="Dandona N."/>
            <person name="Viswanathan L.D."/>
            <person name="Tay A."/>
            <person name="Venter J.C."/>
            <person name="Strausberg R.L."/>
            <person name="Brenner S."/>
        </authorList>
    </citation>
    <scope>NUCLEOTIDE SEQUENCE [LARGE SCALE GENOMIC DNA]</scope>
</reference>
<dbReference type="GeneTree" id="ENSGT00390000012700"/>
<reference evidence="2" key="4">
    <citation type="submission" date="2025-08" db="UniProtKB">
        <authorList>
            <consortium name="Ensembl"/>
        </authorList>
    </citation>
    <scope>IDENTIFICATION</scope>
</reference>
<keyword evidence="3" id="KW-1185">Reference proteome</keyword>
<evidence type="ECO:0000313" key="3">
    <source>
        <dbReference type="Proteomes" id="UP000314986"/>
    </source>
</evidence>
<proteinExistence type="predicted"/>
<keyword evidence="1" id="KW-0175">Coiled coil</keyword>